<accession>A0ABZ0HZU4</accession>
<proteinExistence type="predicted"/>
<evidence type="ECO:0000313" key="3">
    <source>
        <dbReference type="Proteomes" id="UP001626537"/>
    </source>
</evidence>
<dbReference type="EMBL" id="CP136864">
    <property type="protein sequence ID" value="WOJ92063.1"/>
    <property type="molecule type" value="Genomic_DNA"/>
</dbReference>
<keyword evidence="1" id="KW-0812">Transmembrane</keyword>
<gene>
    <name evidence="2" type="ORF">R0135_09720</name>
</gene>
<keyword evidence="1" id="KW-1133">Transmembrane helix</keyword>
<sequence>MLLRRITEHTKTQNWFAVGIDFVVVVLGIFIGLQVSDWNQARLDGREAAYHLGFLYEELLEEIIVSEEEIKRSRLIAYNSFDASTLLVKDDWEPEDEEKFKELVYSTFQLWGPKSRPVSLRRMIDDGKLDLVKSKQLQKAILDFESAYLDAIDQTETSYSYSLQVTPAITASMKFVGPKIVSTAQELRSNYALRAAVRDKAIWQRVQLEVLDDLQGARNTLRDVLAEHLQ</sequence>
<protein>
    <submittedName>
        <fullName evidence="2">Uncharacterized protein</fullName>
    </submittedName>
</protein>
<name>A0ABZ0HZU4_9GAMM</name>
<evidence type="ECO:0000256" key="1">
    <source>
        <dbReference type="SAM" id="Phobius"/>
    </source>
</evidence>
<evidence type="ECO:0000313" key="2">
    <source>
        <dbReference type="EMBL" id="WOJ92063.1"/>
    </source>
</evidence>
<organism evidence="2 3">
    <name type="scientific">Congregibacter variabilis</name>
    <dbReference type="NCBI Taxonomy" id="3081200"/>
    <lineage>
        <taxon>Bacteria</taxon>
        <taxon>Pseudomonadati</taxon>
        <taxon>Pseudomonadota</taxon>
        <taxon>Gammaproteobacteria</taxon>
        <taxon>Cellvibrionales</taxon>
        <taxon>Halieaceae</taxon>
        <taxon>Congregibacter</taxon>
    </lineage>
</organism>
<dbReference type="RefSeq" id="WP_407346638.1">
    <property type="nucleotide sequence ID" value="NZ_CP136864.1"/>
</dbReference>
<keyword evidence="3" id="KW-1185">Reference proteome</keyword>
<dbReference type="Proteomes" id="UP001626537">
    <property type="component" value="Chromosome"/>
</dbReference>
<keyword evidence="1" id="KW-0472">Membrane</keyword>
<reference evidence="2 3" key="1">
    <citation type="submission" date="2023-10" db="EMBL/GenBank/DDBJ databases">
        <title>Two novel species belonging to the OM43/NOR5 clade.</title>
        <authorList>
            <person name="Park M."/>
        </authorList>
    </citation>
    <scope>NUCLEOTIDE SEQUENCE [LARGE SCALE GENOMIC DNA]</scope>
    <source>
        <strain evidence="2 3">IMCC43200</strain>
    </source>
</reference>
<feature type="transmembrane region" description="Helical" evidence="1">
    <location>
        <begin position="12"/>
        <end position="33"/>
    </location>
</feature>